<evidence type="ECO:0000256" key="2">
    <source>
        <dbReference type="ARBA" id="ARBA00022679"/>
    </source>
</evidence>
<dbReference type="EMBL" id="CP030850">
    <property type="protein sequence ID" value="AXE16328.1"/>
    <property type="molecule type" value="Genomic_DNA"/>
</dbReference>
<dbReference type="InterPro" id="IPR002516">
    <property type="entry name" value="Glyco_trans_11"/>
</dbReference>
<evidence type="ECO:0000313" key="4">
    <source>
        <dbReference type="Proteomes" id="UP000251993"/>
    </source>
</evidence>
<gene>
    <name evidence="3" type="ORF">DR864_00605</name>
</gene>
<keyword evidence="1 3" id="KW-0328">Glycosyltransferase</keyword>
<dbReference type="PANTHER" id="PTHR11927">
    <property type="entry name" value="GALACTOSIDE 2-L-FUCOSYLTRANSFERASE"/>
    <property type="match status" value="1"/>
</dbReference>
<sequence length="287" mass="33591">MIFVKLSGGLGNQLFQYALGRNLAILNQTVPKLDTSLLDKSHDWTYRRYGLEVFNIQAIKATQLEINQIRDNWNSLSQRFRRFLGGTSSNYFKEPHFHFYQPVLSLQDGVYLEGYWQSEKYFAGIADVIREDLRPVVSLSNQYETFKRSIKQCVSVSIHIRRGDYTTTSKANRYLKPCETIYYQTAMEYLTSRISNPVFFVFSDDIEWAKANVKFGFPMLYIEGNSTPEDLLLMSHCQHHIIANSTFSWWGAWLNPSQDKIVIAPQKWFSTERFDTKDLLPQSWIRL</sequence>
<accession>A0A344TCF7</accession>
<dbReference type="AlphaFoldDB" id="A0A344TCF7"/>
<dbReference type="Proteomes" id="UP000251993">
    <property type="component" value="Chromosome"/>
</dbReference>
<dbReference type="RefSeq" id="WP_114065115.1">
    <property type="nucleotide sequence ID" value="NZ_CP030850.1"/>
</dbReference>
<protein>
    <submittedName>
        <fullName evidence="3">Alpha-1,2-fucosyltransferase</fullName>
    </submittedName>
</protein>
<keyword evidence="2 3" id="KW-0808">Transferase</keyword>
<evidence type="ECO:0000256" key="1">
    <source>
        <dbReference type="ARBA" id="ARBA00022676"/>
    </source>
</evidence>
<proteinExistence type="predicted"/>
<dbReference type="PANTHER" id="PTHR11927:SF9">
    <property type="entry name" value="L-FUCOSYLTRANSFERASE"/>
    <property type="match status" value="1"/>
</dbReference>
<dbReference type="Gene3D" id="3.40.50.11350">
    <property type="match status" value="1"/>
</dbReference>
<name>A0A344TCF7_9BACT</name>
<dbReference type="Pfam" id="PF01531">
    <property type="entry name" value="Glyco_transf_11"/>
    <property type="match status" value="1"/>
</dbReference>
<dbReference type="CDD" id="cd11301">
    <property type="entry name" value="Fut1_Fut2_like"/>
    <property type="match status" value="1"/>
</dbReference>
<dbReference type="KEGG" id="run:DR864_00605"/>
<dbReference type="OrthoDB" id="9794601at2"/>
<reference evidence="3 4" key="1">
    <citation type="submission" date="2018-07" db="EMBL/GenBank/DDBJ databases">
        <title>Genome sequencing of Runella.</title>
        <authorList>
            <person name="Baek M.-G."/>
            <person name="Yi H."/>
        </authorList>
    </citation>
    <scope>NUCLEOTIDE SEQUENCE [LARGE SCALE GENOMIC DNA]</scope>
    <source>
        <strain evidence="3 4">HYN0085</strain>
    </source>
</reference>
<evidence type="ECO:0000313" key="3">
    <source>
        <dbReference type="EMBL" id="AXE16328.1"/>
    </source>
</evidence>
<dbReference type="GO" id="GO:0016020">
    <property type="term" value="C:membrane"/>
    <property type="evidence" value="ECO:0007669"/>
    <property type="project" value="InterPro"/>
</dbReference>
<dbReference type="GO" id="GO:0008107">
    <property type="term" value="F:galactoside 2-alpha-L-fucosyltransferase activity"/>
    <property type="evidence" value="ECO:0007669"/>
    <property type="project" value="InterPro"/>
</dbReference>
<dbReference type="GO" id="GO:0005975">
    <property type="term" value="P:carbohydrate metabolic process"/>
    <property type="evidence" value="ECO:0007669"/>
    <property type="project" value="InterPro"/>
</dbReference>
<organism evidence="3 4">
    <name type="scientific">Runella rosea</name>
    <dbReference type="NCBI Taxonomy" id="2259595"/>
    <lineage>
        <taxon>Bacteria</taxon>
        <taxon>Pseudomonadati</taxon>
        <taxon>Bacteroidota</taxon>
        <taxon>Cytophagia</taxon>
        <taxon>Cytophagales</taxon>
        <taxon>Spirosomataceae</taxon>
        <taxon>Runella</taxon>
    </lineage>
</organism>
<keyword evidence="4" id="KW-1185">Reference proteome</keyword>